<name>A0ABP8H1Z9_9BURK</name>
<evidence type="ECO:0000256" key="4">
    <source>
        <dbReference type="ARBA" id="ARBA00023163"/>
    </source>
</evidence>
<reference evidence="7" key="1">
    <citation type="journal article" date="2019" name="Int. J. Syst. Evol. Microbiol.">
        <title>The Global Catalogue of Microorganisms (GCM) 10K type strain sequencing project: providing services to taxonomists for standard genome sequencing and annotation.</title>
        <authorList>
            <consortium name="The Broad Institute Genomics Platform"/>
            <consortium name="The Broad Institute Genome Sequencing Center for Infectious Disease"/>
            <person name="Wu L."/>
            <person name="Ma J."/>
        </authorList>
    </citation>
    <scope>NUCLEOTIDE SEQUENCE [LARGE SCALE GENOMIC DNA]</scope>
    <source>
        <strain evidence="7">JCM 17666</strain>
    </source>
</reference>
<dbReference type="Gene3D" id="1.10.10.10">
    <property type="entry name" value="Winged helix-like DNA-binding domain superfamily/Winged helix DNA-binding domain"/>
    <property type="match status" value="1"/>
</dbReference>
<dbReference type="SUPFAM" id="SSF53850">
    <property type="entry name" value="Periplasmic binding protein-like II"/>
    <property type="match status" value="1"/>
</dbReference>
<evidence type="ECO:0000256" key="2">
    <source>
        <dbReference type="ARBA" id="ARBA00023015"/>
    </source>
</evidence>
<evidence type="ECO:0000256" key="1">
    <source>
        <dbReference type="ARBA" id="ARBA00009437"/>
    </source>
</evidence>
<gene>
    <name evidence="6" type="ORF">GCM10023144_23850</name>
</gene>
<dbReference type="PANTHER" id="PTHR30118:SF15">
    <property type="entry name" value="TRANSCRIPTIONAL REGULATORY PROTEIN"/>
    <property type="match status" value="1"/>
</dbReference>
<dbReference type="EMBL" id="BAABFO010000010">
    <property type="protein sequence ID" value="GAA4333060.1"/>
    <property type="molecule type" value="Genomic_DNA"/>
</dbReference>
<comment type="similarity">
    <text evidence="1">Belongs to the LysR transcriptional regulatory family.</text>
</comment>
<proteinExistence type="inferred from homology"/>
<accession>A0ABP8H1Z9</accession>
<evidence type="ECO:0000313" key="6">
    <source>
        <dbReference type="EMBL" id="GAA4333060.1"/>
    </source>
</evidence>
<protein>
    <submittedName>
        <fullName evidence="6">LysR substrate-binding domain-containing protein</fullName>
    </submittedName>
</protein>
<evidence type="ECO:0000259" key="5">
    <source>
        <dbReference type="PROSITE" id="PS50931"/>
    </source>
</evidence>
<dbReference type="InterPro" id="IPR000847">
    <property type="entry name" value="LysR_HTH_N"/>
</dbReference>
<evidence type="ECO:0000313" key="7">
    <source>
        <dbReference type="Proteomes" id="UP001501671"/>
    </source>
</evidence>
<dbReference type="InterPro" id="IPR037402">
    <property type="entry name" value="YidZ_PBP2"/>
</dbReference>
<dbReference type="InterPro" id="IPR050389">
    <property type="entry name" value="LysR-type_TF"/>
</dbReference>
<dbReference type="InterPro" id="IPR036390">
    <property type="entry name" value="WH_DNA-bd_sf"/>
</dbReference>
<feature type="domain" description="HTH lysR-type" evidence="5">
    <location>
        <begin position="21"/>
        <end position="78"/>
    </location>
</feature>
<keyword evidence="2" id="KW-0805">Transcription regulation</keyword>
<sequence>MPLPHTPSQADRHAMPYLRRLDMNALLTFDALMRTRSATAAAALLHKTQPAISRELARLRRTLGDPLLVVTRGRFVPTERALELHAVVHDALARVEEALQSHDDFDPATAQAVVNIGTGAHLEVVIGARLLERLRVQAPGVTVRFQSVHGDFEPEDLDTERIDIALGLFGKVPPRFHSASLFRDRRVCVIAATHPMAGHGPLTLDDLAGFRWFAFAQMYDRETNFDRVLKPHHRAIVFSAYLSGFGITPYVLLDTDYATTMPACVAQAHKRHFPLATLELPPPLRDIEYFMVWSKRQHTSPLHRWVRAEIVDAVRHAREASAPTVTPGRRRRVDN</sequence>
<dbReference type="InterPro" id="IPR005119">
    <property type="entry name" value="LysR_subst-bd"/>
</dbReference>
<dbReference type="Pfam" id="PF03466">
    <property type="entry name" value="LysR_substrate"/>
    <property type="match status" value="1"/>
</dbReference>
<dbReference type="SUPFAM" id="SSF46785">
    <property type="entry name" value="Winged helix' DNA-binding domain"/>
    <property type="match status" value="1"/>
</dbReference>
<dbReference type="PROSITE" id="PS50931">
    <property type="entry name" value="HTH_LYSR"/>
    <property type="match status" value="1"/>
</dbReference>
<evidence type="ECO:0000256" key="3">
    <source>
        <dbReference type="ARBA" id="ARBA00023125"/>
    </source>
</evidence>
<dbReference type="PANTHER" id="PTHR30118">
    <property type="entry name" value="HTH-TYPE TRANSCRIPTIONAL REGULATOR LEUO-RELATED"/>
    <property type="match status" value="1"/>
</dbReference>
<comment type="caution">
    <text evidence="6">The sequence shown here is derived from an EMBL/GenBank/DDBJ whole genome shotgun (WGS) entry which is preliminary data.</text>
</comment>
<keyword evidence="4" id="KW-0804">Transcription</keyword>
<keyword evidence="3" id="KW-0238">DNA-binding</keyword>
<organism evidence="6 7">
    <name type="scientific">Pigmentiphaga soli</name>
    <dbReference type="NCBI Taxonomy" id="1007095"/>
    <lineage>
        <taxon>Bacteria</taxon>
        <taxon>Pseudomonadati</taxon>
        <taxon>Pseudomonadota</taxon>
        <taxon>Betaproteobacteria</taxon>
        <taxon>Burkholderiales</taxon>
        <taxon>Alcaligenaceae</taxon>
        <taxon>Pigmentiphaga</taxon>
    </lineage>
</organism>
<dbReference type="InterPro" id="IPR036388">
    <property type="entry name" value="WH-like_DNA-bd_sf"/>
</dbReference>
<dbReference type="CDD" id="cd08417">
    <property type="entry name" value="PBP2_Nitroaromatics_like"/>
    <property type="match status" value="1"/>
</dbReference>
<dbReference type="Pfam" id="PF00126">
    <property type="entry name" value="HTH_1"/>
    <property type="match status" value="1"/>
</dbReference>
<keyword evidence="7" id="KW-1185">Reference proteome</keyword>
<dbReference type="Gene3D" id="3.40.190.10">
    <property type="entry name" value="Periplasmic binding protein-like II"/>
    <property type="match status" value="2"/>
</dbReference>
<dbReference type="Proteomes" id="UP001501671">
    <property type="component" value="Unassembled WGS sequence"/>
</dbReference>